<accession>A0A1H6SG64</accession>
<gene>
    <name evidence="1" type="ORF">SAMN04487834_10158</name>
</gene>
<keyword evidence="2" id="KW-1185">Reference proteome</keyword>
<organism evidence="1 2">
    <name type="scientific">Sharpea azabuensis</name>
    <dbReference type="NCBI Taxonomy" id="322505"/>
    <lineage>
        <taxon>Bacteria</taxon>
        <taxon>Bacillati</taxon>
        <taxon>Bacillota</taxon>
        <taxon>Erysipelotrichia</taxon>
        <taxon>Erysipelotrichales</taxon>
        <taxon>Coprobacillaceae</taxon>
        <taxon>Sharpea</taxon>
    </lineage>
</organism>
<dbReference type="RefSeq" id="WP_074731711.1">
    <property type="nucleotide sequence ID" value="NZ_FNYK01000015.1"/>
</dbReference>
<sequence>MIENVVHRINEHVLVIEQVDDMWGTLGFDVFVDEIYRGSAQYLDEALRLSRRCSGERLAKTNGNQK</sequence>
<proteinExistence type="predicted"/>
<name>A0A1H6SG64_9FIRM</name>
<evidence type="ECO:0000313" key="1">
    <source>
        <dbReference type="EMBL" id="SEI65866.1"/>
    </source>
</evidence>
<protein>
    <submittedName>
        <fullName evidence="1">Uncharacterized protein</fullName>
    </submittedName>
</protein>
<reference evidence="2" key="1">
    <citation type="submission" date="2016-10" db="EMBL/GenBank/DDBJ databases">
        <authorList>
            <person name="Varghese N."/>
            <person name="Submissions S."/>
        </authorList>
    </citation>
    <scope>NUCLEOTIDE SEQUENCE [LARGE SCALE GENOMIC DNA]</scope>
    <source>
        <strain evidence="2">DSM 20406</strain>
    </source>
</reference>
<dbReference type="Proteomes" id="UP000183028">
    <property type="component" value="Unassembled WGS sequence"/>
</dbReference>
<evidence type="ECO:0000313" key="2">
    <source>
        <dbReference type="Proteomes" id="UP000183028"/>
    </source>
</evidence>
<dbReference type="EMBL" id="FNYK01000015">
    <property type="protein sequence ID" value="SEI65866.1"/>
    <property type="molecule type" value="Genomic_DNA"/>
</dbReference>
<dbReference type="AlphaFoldDB" id="A0A1H6SG64"/>